<gene>
    <name evidence="6" type="ORF">NXZ79_18730</name>
</gene>
<evidence type="ECO:0000256" key="4">
    <source>
        <dbReference type="ARBA" id="ARBA00023163"/>
    </source>
</evidence>
<dbReference type="PANTHER" id="PTHR30185">
    <property type="entry name" value="CRYPTIC BETA-GLUCOSIDE BGL OPERON ANTITERMINATOR"/>
    <property type="match status" value="1"/>
</dbReference>
<feature type="domain" description="PRD" evidence="5">
    <location>
        <begin position="278"/>
        <end position="385"/>
    </location>
</feature>
<dbReference type="InterPro" id="IPR036634">
    <property type="entry name" value="PRD_sf"/>
</dbReference>
<dbReference type="Proteomes" id="UP001525021">
    <property type="component" value="Unassembled WGS sequence"/>
</dbReference>
<dbReference type="Gene3D" id="1.10.10.10">
    <property type="entry name" value="Winged helix-like DNA-binding domain superfamily/Winged helix DNA-binding domain"/>
    <property type="match status" value="1"/>
</dbReference>
<name>A0ABT2DT11_9BACI</name>
<evidence type="ECO:0000256" key="3">
    <source>
        <dbReference type="ARBA" id="ARBA00023159"/>
    </source>
</evidence>
<keyword evidence="3" id="KW-0010">Activator</keyword>
<proteinExistence type="predicted"/>
<keyword evidence="1" id="KW-0677">Repeat</keyword>
<evidence type="ECO:0000259" key="5">
    <source>
        <dbReference type="PROSITE" id="PS51372"/>
    </source>
</evidence>
<dbReference type="InterPro" id="IPR007737">
    <property type="entry name" value="Mga_HTH"/>
</dbReference>
<keyword evidence="4" id="KW-0804">Transcription</keyword>
<dbReference type="InterPro" id="IPR050661">
    <property type="entry name" value="BglG_antiterminators"/>
</dbReference>
<dbReference type="Pfam" id="PF08280">
    <property type="entry name" value="HTH_Mga"/>
    <property type="match status" value="1"/>
</dbReference>
<dbReference type="InterPro" id="IPR013199">
    <property type="entry name" value="HTH_Mga_DNA-bd_dom"/>
</dbReference>
<keyword evidence="7" id="KW-1185">Reference proteome</keyword>
<dbReference type="InterPro" id="IPR011608">
    <property type="entry name" value="PRD"/>
</dbReference>
<protein>
    <submittedName>
        <fullName evidence="6">HTH domain-containing protein</fullName>
    </submittedName>
</protein>
<dbReference type="SUPFAM" id="SSF63520">
    <property type="entry name" value="PTS-regulatory domain, PRD"/>
    <property type="match status" value="1"/>
</dbReference>
<dbReference type="SUPFAM" id="SSF46785">
    <property type="entry name" value="Winged helix' DNA-binding domain"/>
    <property type="match status" value="1"/>
</dbReference>
<dbReference type="InterPro" id="IPR036390">
    <property type="entry name" value="WH_DNA-bd_sf"/>
</dbReference>
<organism evidence="6 7">
    <name type="scientific">Lysinibacillus pinottii</name>
    <dbReference type="NCBI Taxonomy" id="2973932"/>
    <lineage>
        <taxon>Bacteria</taxon>
        <taxon>Bacillati</taxon>
        <taxon>Bacillota</taxon>
        <taxon>Bacilli</taxon>
        <taxon>Bacillales</taxon>
        <taxon>Bacillaceae</taxon>
        <taxon>Lysinibacillus</taxon>
    </lineage>
</organism>
<reference evidence="6 7" key="1">
    <citation type="submission" date="2022-08" db="EMBL/GenBank/DDBJ databases">
        <title>Lysinibacillus sequencing.</title>
        <authorList>
            <person name="Dunlap C."/>
        </authorList>
    </citation>
    <scope>NUCLEOTIDE SEQUENCE [LARGE SCALE GENOMIC DNA]</scope>
    <source>
        <strain evidence="6 7">PB211</strain>
    </source>
</reference>
<dbReference type="InterPro" id="IPR036388">
    <property type="entry name" value="WH-like_DNA-bd_sf"/>
</dbReference>
<keyword evidence="2" id="KW-0805">Transcription regulation</keyword>
<evidence type="ECO:0000313" key="7">
    <source>
        <dbReference type="Proteomes" id="UP001525021"/>
    </source>
</evidence>
<evidence type="ECO:0000313" key="6">
    <source>
        <dbReference type="EMBL" id="MCS1398046.1"/>
    </source>
</evidence>
<sequence>MTTSNRLIKIYQHLVEHEDWITAQELAVLLNCSVKTVRKDIVELTSFLPENWLIETQRGKGVFLHRPPNQTSLAFEHLINETDKLHNLITFLIRNESGCSLSEVSQALYYSASTISKVLELLRKDLKKYYLKIDMRPIRINGEEFHLRQFYFDFYLRKHCFHLVSEQFSESIYSFISEIEKEGGFTFSDHGYAQLPILLSIWQSRMIKKEYITEFIYPTVLVESGNSIDWLLTLIKNYLESIHVMFIPSELHYGAALILGAARVEKEKDDDCLSMNQIIGKPHLDSIMKVINYVEEQTQLPFSKDPILVQQCHEYFEHAKIRLITKVYSYANPHKSIIKNKQAFLYNCIQEAIVRNCNYAESFRDDDFADITMYFMASKKGQEMQQKEKTILLYMNDLGVMRYMKLKLLDNINGHIRLMTTNQVHEMVSLALHGDLDAIITTNHHIYGLVTNDIPVLQVSPLLSDSEVKMIKNNLKL</sequence>
<evidence type="ECO:0000256" key="1">
    <source>
        <dbReference type="ARBA" id="ARBA00022737"/>
    </source>
</evidence>
<dbReference type="EMBL" id="JANTOO010000019">
    <property type="protein sequence ID" value="MCS1398046.1"/>
    <property type="molecule type" value="Genomic_DNA"/>
</dbReference>
<dbReference type="PROSITE" id="PS51372">
    <property type="entry name" value="PRD_2"/>
    <property type="match status" value="1"/>
</dbReference>
<dbReference type="PANTHER" id="PTHR30185:SF18">
    <property type="entry name" value="TRANSCRIPTIONAL REGULATOR MTLR"/>
    <property type="match status" value="1"/>
</dbReference>
<accession>A0ABT2DT11</accession>
<evidence type="ECO:0000256" key="2">
    <source>
        <dbReference type="ARBA" id="ARBA00023015"/>
    </source>
</evidence>
<dbReference type="RefSeq" id="WP_012292827.1">
    <property type="nucleotide sequence ID" value="NZ_JANTOO010000019.1"/>
</dbReference>
<comment type="caution">
    <text evidence="6">The sequence shown here is derived from an EMBL/GenBank/DDBJ whole genome shotgun (WGS) entry which is preliminary data.</text>
</comment>
<dbReference type="Pfam" id="PF05043">
    <property type="entry name" value="Mga"/>
    <property type="match status" value="1"/>
</dbReference>